<dbReference type="KEGG" id="halh:HTSR_0960"/>
<dbReference type="STRING" id="1873524.HSR6_0991"/>
<evidence type="ECO:0000313" key="3">
    <source>
        <dbReference type="EMBL" id="APE95443.1"/>
    </source>
</evidence>
<feature type="transmembrane region" description="Helical" evidence="1">
    <location>
        <begin position="6"/>
        <end position="30"/>
    </location>
</feature>
<sequence length="48" mass="5761">MPAGLGLIDWLGLVVPFTLYFIMLWVWYVWEGKRETRLRKEFEEAQDG</sequence>
<name>A0A1D8S469_9EURY</name>
<evidence type="ECO:0000313" key="2">
    <source>
        <dbReference type="EMBL" id="AOW80144.1"/>
    </source>
</evidence>
<dbReference type="KEGG" id="hhsr:HSR6_0991"/>
<dbReference type="RefSeq" id="WP_198400439.1">
    <property type="nucleotide sequence ID" value="NZ_CP016070.1"/>
</dbReference>
<evidence type="ECO:0000313" key="5">
    <source>
        <dbReference type="Proteomes" id="UP000186165"/>
    </source>
</evidence>
<protein>
    <submittedName>
        <fullName evidence="2">Uncharacterized protein</fullName>
    </submittedName>
</protein>
<dbReference type="EMBL" id="CP016070">
    <property type="protein sequence ID" value="AOW80144.1"/>
    <property type="molecule type" value="Genomic_DNA"/>
</dbReference>
<keyword evidence="1" id="KW-1133">Transmembrane helix</keyword>
<reference evidence="2 4" key="1">
    <citation type="submission" date="2016-06" db="EMBL/GenBank/DDBJ databases">
        <title>Discovery of anaerobic lithoheterotrophic haloarchaeon capable of sulfur respiration by hydrogen and formate.</title>
        <authorList>
            <person name="Sorokin D.Y."/>
            <person name="Kublanov I.V."/>
            <person name="Roman P."/>
            <person name="Sinninghe Damste J.S."/>
            <person name="Golyshin P.N."/>
            <person name="Rojo D."/>
            <person name="Ciordia S."/>
            <person name="Mena Md.C."/>
            <person name="Ferrer M."/>
            <person name="Smedile F."/>
            <person name="Messina E."/>
            <person name="La Cono V."/>
            <person name="Yakimov M.M."/>
        </authorList>
    </citation>
    <scope>NUCLEOTIDE SEQUENCE [LARGE SCALE GENOMIC DNA]</scope>
    <source>
        <strain evidence="2 4">HTSR1</strain>
    </source>
</reference>
<dbReference type="OrthoDB" id="189849at2157"/>
<keyword evidence="1" id="KW-0812">Transmembrane</keyword>
<organism evidence="2 4">
    <name type="scientific">Halodesulfurarchaeum formicicum</name>
    <dbReference type="NCBI Taxonomy" id="1873524"/>
    <lineage>
        <taxon>Archaea</taxon>
        <taxon>Methanobacteriati</taxon>
        <taxon>Methanobacteriota</taxon>
        <taxon>Stenosarchaea group</taxon>
        <taxon>Halobacteria</taxon>
        <taxon>Halobacteriales</taxon>
        <taxon>Halobacteriaceae</taxon>
        <taxon>Halodesulfurarchaeum</taxon>
    </lineage>
</organism>
<keyword evidence="5" id="KW-1185">Reference proteome</keyword>
<evidence type="ECO:0000256" key="1">
    <source>
        <dbReference type="SAM" id="Phobius"/>
    </source>
</evidence>
<dbReference type="Proteomes" id="UP000185608">
    <property type="component" value="Chromosome"/>
</dbReference>
<dbReference type="EMBL" id="CP016804">
    <property type="protein sequence ID" value="APE95443.1"/>
    <property type="molecule type" value="Genomic_DNA"/>
</dbReference>
<gene>
    <name evidence="3" type="ORF">HSR6_0991</name>
    <name evidence="2" type="ORF">HTSR_0960</name>
</gene>
<reference evidence="3" key="3">
    <citation type="journal article" date="2017" name="ISME J.">
        <title>Discovery of anaerobic lithoheterotrophic haloarchaea, ubiquitous in hypersaline habitats.</title>
        <authorList>
            <person name="Sorokin D.Y."/>
            <person name="Messina E."/>
            <person name="Smedile F."/>
            <person name="Roman P."/>
            <person name="Damste J.S.S."/>
            <person name="Ciordia S."/>
            <person name="Mena M.C."/>
            <person name="Ferrer M."/>
            <person name="Golyshin P.N."/>
            <person name="Kublanov I.V."/>
            <person name="Samarov N.I."/>
            <person name="Toshchakov S.V."/>
            <person name="La Cono V."/>
            <person name="Yakimov M.M."/>
        </authorList>
    </citation>
    <scope>NUCLEOTIDE SEQUENCE</scope>
    <source>
        <strain evidence="3">HSR6</strain>
    </source>
</reference>
<dbReference type="GeneID" id="62009088"/>
<proteinExistence type="predicted"/>
<evidence type="ECO:0000313" key="4">
    <source>
        <dbReference type="Proteomes" id="UP000185608"/>
    </source>
</evidence>
<accession>A0A1D8S469</accession>
<reference evidence="5" key="2">
    <citation type="submission" date="2016-08" db="EMBL/GenBank/DDBJ databases">
        <title>Discovery of first anaerobic lithoheterotrophic haloarchae widely represented in hypersaline habitats.</title>
        <authorList>
            <person name="Sorokin D.Y."/>
            <person name="Kublanov I.V."/>
            <person name="Roman P."/>
            <person name="Sinninghe Damste J.S."/>
            <person name="Golyshin P.N."/>
            <person name="Rojo D."/>
            <person name="Ciordia S."/>
            <person name="Mena Md.C."/>
            <person name="Ferrer M."/>
            <person name="Smedile F."/>
            <person name="Messina E."/>
            <person name="La Cono V."/>
            <person name="Yakimov M.M."/>
        </authorList>
    </citation>
    <scope>NUCLEOTIDE SEQUENCE [LARGE SCALE GENOMIC DNA]</scope>
    <source>
        <strain evidence="5">HSR6</strain>
    </source>
</reference>
<keyword evidence="1" id="KW-0472">Membrane</keyword>
<accession>A0A1J1ACE9</accession>
<dbReference type="Proteomes" id="UP000186165">
    <property type="component" value="Chromosome"/>
</dbReference>
<dbReference type="AlphaFoldDB" id="A0A1D8S469"/>